<reference evidence="1" key="2">
    <citation type="submission" date="2021-04" db="EMBL/GenBank/DDBJ databases">
        <authorList>
            <person name="Gilroy R."/>
        </authorList>
    </citation>
    <scope>NUCLEOTIDE SEQUENCE</scope>
    <source>
        <strain evidence="1">14975</strain>
    </source>
</reference>
<comment type="caution">
    <text evidence="1">The sequence shown here is derived from an EMBL/GenBank/DDBJ whole genome shotgun (WGS) entry which is preliminary data.</text>
</comment>
<name>A0A9D1VBS1_9BACT</name>
<gene>
    <name evidence="1" type="ORF">H9862_04705</name>
</gene>
<proteinExistence type="predicted"/>
<reference evidence="1" key="1">
    <citation type="journal article" date="2021" name="PeerJ">
        <title>Extensive microbial diversity within the chicken gut microbiome revealed by metagenomics and culture.</title>
        <authorList>
            <person name="Gilroy R."/>
            <person name="Ravi A."/>
            <person name="Getino M."/>
            <person name="Pursley I."/>
            <person name="Horton D.L."/>
            <person name="Alikhan N.F."/>
            <person name="Baker D."/>
            <person name="Gharbi K."/>
            <person name="Hall N."/>
            <person name="Watson M."/>
            <person name="Adriaenssens E.M."/>
            <person name="Foster-Nyarko E."/>
            <person name="Jarju S."/>
            <person name="Secka A."/>
            <person name="Antonio M."/>
            <person name="Oren A."/>
            <person name="Chaudhuri R.R."/>
            <person name="La Ragione R."/>
            <person name="Hildebrand F."/>
            <person name="Pallen M.J."/>
        </authorList>
    </citation>
    <scope>NUCLEOTIDE SEQUENCE</scope>
    <source>
        <strain evidence="1">14975</strain>
    </source>
</reference>
<sequence>MTLRERLERILPDLLPARESEAIKGRELIARLRAVLGEEYSDHSLRSQFSFMALDPDSCLARVPNGQGYYRRGAESASSLHSLFESNAEAGREGADPFHKLLALAVRLYDTAGLGVFLYPVEDEESWTHPDLVAVQWPAGHLDPDGRYRIDESAEPAVTYRAVCLARAESDEDARRAFFRAAACGLWAQESELLLLPERDGAQDELQRLGCLCGVGVTLLDTDADELKHMPRAEALFRAGADAIRPLLSSLPLRRLSLPRRRNSPVNPPDAPELQAVLQWAQRCVARRCIEPYEQRVAAN</sequence>
<evidence type="ECO:0000313" key="1">
    <source>
        <dbReference type="EMBL" id="HIX19889.1"/>
    </source>
</evidence>
<organism evidence="1 2">
    <name type="scientific">Candidatus Akkermansia intestinigallinarum</name>
    <dbReference type="NCBI Taxonomy" id="2838431"/>
    <lineage>
        <taxon>Bacteria</taxon>
        <taxon>Pseudomonadati</taxon>
        <taxon>Verrucomicrobiota</taxon>
        <taxon>Verrucomicrobiia</taxon>
        <taxon>Verrucomicrobiales</taxon>
        <taxon>Akkermansiaceae</taxon>
        <taxon>Akkermansia</taxon>
    </lineage>
</organism>
<protein>
    <submittedName>
        <fullName evidence="1">Uncharacterized protein</fullName>
    </submittedName>
</protein>
<dbReference type="Proteomes" id="UP000823964">
    <property type="component" value="Unassembled WGS sequence"/>
</dbReference>
<accession>A0A9D1VBS1</accession>
<dbReference type="AlphaFoldDB" id="A0A9D1VBS1"/>
<dbReference type="EMBL" id="DXFQ01000082">
    <property type="protein sequence ID" value="HIX19889.1"/>
    <property type="molecule type" value="Genomic_DNA"/>
</dbReference>
<evidence type="ECO:0000313" key="2">
    <source>
        <dbReference type="Proteomes" id="UP000823964"/>
    </source>
</evidence>